<comment type="caution">
    <text evidence="2">The sequence shown here is derived from an EMBL/GenBank/DDBJ whole genome shotgun (WGS) entry which is preliminary data.</text>
</comment>
<dbReference type="EMBL" id="QXFZ01009697">
    <property type="protein sequence ID" value="KAE9054459.1"/>
    <property type="molecule type" value="Genomic_DNA"/>
</dbReference>
<dbReference type="Proteomes" id="UP000441208">
    <property type="component" value="Unassembled WGS sequence"/>
</dbReference>
<dbReference type="EMBL" id="QXGC01008908">
    <property type="protein sequence ID" value="KAE9158228.1"/>
    <property type="molecule type" value="Genomic_DNA"/>
</dbReference>
<accession>A0A6A3PDY4</accession>
<proteinExistence type="predicted"/>
<sequence>MAWSVLSLVISLISLSMSLRSNSEVSICTKSTTTSIALLFTD</sequence>
<feature type="chain" id="PRO_5036165519" description="RxLR effector protein" evidence="1">
    <location>
        <begin position="19"/>
        <end position="42"/>
    </location>
</feature>
<evidence type="ECO:0000256" key="1">
    <source>
        <dbReference type="SAM" id="SignalP"/>
    </source>
</evidence>
<evidence type="ECO:0008006" key="6">
    <source>
        <dbReference type="Google" id="ProtNLM"/>
    </source>
</evidence>
<reference evidence="2 4" key="1">
    <citation type="submission" date="2018-08" db="EMBL/GenBank/DDBJ databases">
        <title>Genomic investigation of the strawberry pathogen Phytophthora fragariae indicates pathogenicity is determined by transcriptional variation in three key races.</title>
        <authorList>
            <person name="Adams T.M."/>
            <person name="Armitage A.D."/>
            <person name="Sobczyk M.K."/>
            <person name="Bates H.J."/>
            <person name="Dunwell J.M."/>
            <person name="Nellist C.F."/>
            <person name="Harrison R.J."/>
        </authorList>
    </citation>
    <scope>NUCLEOTIDE SEQUENCE [LARGE SCALE GENOMIC DNA]</scope>
    <source>
        <strain evidence="3 5">BC-23</strain>
        <strain evidence="2 4">NOV-71</strain>
    </source>
</reference>
<evidence type="ECO:0000313" key="5">
    <source>
        <dbReference type="Proteomes" id="UP000476176"/>
    </source>
</evidence>
<name>A0A6A3PDY4_9STRA</name>
<dbReference type="AlphaFoldDB" id="A0A6A3PDY4"/>
<protein>
    <recommendedName>
        <fullName evidence="6">RxLR effector protein</fullName>
    </recommendedName>
</protein>
<gene>
    <name evidence="3" type="ORF">PF004_g31946</name>
    <name evidence="2" type="ORF">PF007_g32627</name>
</gene>
<evidence type="ECO:0000313" key="2">
    <source>
        <dbReference type="EMBL" id="KAE9054459.1"/>
    </source>
</evidence>
<feature type="signal peptide" evidence="1">
    <location>
        <begin position="1"/>
        <end position="18"/>
    </location>
</feature>
<evidence type="ECO:0000313" key="4">
    <source>
        <dbReference type="Proteomes" id="UP000441208"/>
    </source>
</evidence>
<keyword evidence="1" id="KW-0732">Signal</keyword>
<evidence type="ECO:0000313" key="3">
    <source>
        <dbReference type="EMBL" id="KAE9158228.1"/>
    </source>
</evidence>
<organism evidence="2 4">
    <name type="scientific">Phytophthora fragariae</name>
    <dbReference type="NCBI Taxonomy" id="53985"/>
    <lineage>
        <taxon>Eukaryota</taxon>
        <taxon>Sar</taxon>
        <taxon>Stramenopiles</taxon>
        <taxon>Oomycota</taxon>
        <taxon>Peronosporomycetes</taxon>
        <taxon>Peronosporales</taxon>
        <taxon>Peronosporaceae</taxon>
        <taxon>Phytophthora</taxon>
    </lineage>
</organism>
<dbReference type="Proteomes" id="UP000476176">
    <property type="component" value="Unassembled WGS sequence"/>
</dbReference>